<evidence type="ECO:0000256" key="26">
    <source>
        <dbReference type="ARBA" id="ARBA00049561"/>
    </source>
</evidence>
<evidence type="ECO:0000256" key="18">
    <source>
        <dbReference type="ARBA" id="ARBA00040731"/>
    </source>
</evidence>
<comment type="catalytic activity">
    <reaction evidence="22">
        <text>1-octadecanoyl-sn-glycero-3-phosphate + (9Z)-octadecenoyl-CoA = 1-octadecanoyl-2-(9Z-octadecenoyl)-sn-glycero-3-phosphate + CoA</text>
        <dbReference type="Rhea" id="RHEA:37163"/>
        <dbReference type="ChEBI" id="CHEBI:57287"/>
        <dbReference type="ChEBI" id="CHEBI:57387"/>
        <dbReference type="ChEBI" id="CHEBI:74560"/>
        <dbReference type="ChEBI" id="CHEBI:74565"/>
    </reaction>
    <physiologicalReaction direction="left-to-right" evidence="22">
        <dbReference type="Rhea" id="RHEA:37164"/>
    </physiologicalReaction>
</comment>
<dbReference type="OrthoDB" id="7457040at2759"/>
<evidence type="ECO:0000256" key="6">
    <source>
        <dbReference type="ARBA" id="ARBA00022490"/>
    </source>
</evidence>
<evidence type="ECO:0000259" key="27">
    <source>
        <dbReference type="Pfam" id="PF00561"/>
    </source>
</evidence>
<protein>
    <recommendedName>
        <fullName evidence="18">1-acylglycerol-3-phosphate O-acyltransferase ABHD5</fullName>
        <ecNumber evidence="5">2.3.1.51</ecNumber>
    </recommendedName>
    <alternativeName>
        <fullName evidence="19">Abhydrolase domain-containing protein 5</fullName>
    </alternativeName>
</protein>
<evidence type="ECO:0000313" key="29">
    <source>
        <dbReference type="Proteomes" id="UP001059041"/>
    </source>
</evidence>
<evidence type="ECO:0000256" key="25">
    <source>
        <dbReference type="ARBA" id="ARBA00048770"/>
    </source>
</evidence>
<keyword evidence="15" id="KW-0012">Acyltransferase</keyword>
<evidence type="ECO:0000256" key="7">
    <source>
        <dbReference type="ARBA" id="ARBA00022516"/>
    </source>
</evidence>
<proteinExistence type="inferred from homology"/>
<evidence type="ECO:0000256" key="23">
    <source>
        <dbReference type="ARBA" id="ARBA00047849"/>
    </source>
</evidence>
<dbReference type="GO" id="GO:0010891">
    <property type="term" value="P:negative regulation of triglyceride storage"/>
    <property type="evidence" value="ECO:0007669"/>
    <property type="project" value="TreeGrafter"/>
</dbReference>
<dbReference type="InterPro" id="IPR029058">
    <property type="entry name" value="AB_hydrolase_fold"/>
</dbReference>
<keyword evidence="13" id="KW-0594">Phospholipid biosynthesis</keyword>
<dbReference type="Gene3D" id="3.40.50.1820">
    <property type="entry name" value="alpha/beta hydrolase"/>
    <property type="match status" value="1"/>
</dbReference>
<dbReference type="PRINTS" id="PR00111">
    <property type="entry name" value="ABHYDROLASE"/>
</dbReference>
<dbReference type="Proteomes" id="UP001059041">
    <property type="component" value="Linkage Group LG16"/>
</dbReference>
<reference evidence="28" key="1">
    <citation type="submission" date="2021-02" db="EMBL/GenBank/DDBJ databases">
        <title>Comparative genomics reveals that relaxation of natural selection precedes convergent phenotypic evolution of cavefish.</title>
        <authorList>
            <person name="Peng Z."/>
        </authorList>
    </citation>
    <scope>NUCLEOTIDE SEQUENCE</scope>
    <source>
        <tissue evidence="28">Muscle</tissue>
    </source>
</reference>
<evidence type="ECO:0000256" key="13">
    <source>
        <dbReference type="ARBA" id="ARBA00023209"/>
    </source>
</evidence>
<sequence>MRTDQEDLVFTTSRSGWISSWLPSWCSTSPSHLKKAEDRILKPIKDKYTQGHVPISEGNYIWTLVFNEKKSLCDNTDVPAPDMQIPLVLLHGFGAGVGLWVKNLPVIAKDGRPVYALDMLGFGRSSRPVFGSDAQEAEEQFVQSLEDWREAVGLEYMILLGHDFGGYVSTAYALKYPNRVKHLVLVEPWGFTAKPNVQERWVPIWIKAIGAVLNPINPLTFLRLAGPLGSFLIQAIRSDFKQKYASLFEDDTVADYIYHVNAQTPSGERAFKNMTIPYTWPQRPMMERAGMISPSLPMTFIYGSRSNIDGQSGKAIQEIRPNSDTEIIVIQGAGHYVFADQSEDFSQAVLKICNNVRDMIDGKEDEKNEKNTDLNQRQ</sequence>
<accession>A0A9W7THJ0</accession>
<evidence type="ECO:0000256" key="17">
    <source>
        <dbReference type="ARBA" id="ARBA00038097"/>
    </source>
</evidence>
<dbReference type="PANTHER" id="PTHR42886:SF34">
    <property type="entry name" value="1-ACYLGLYCEROL-3-PHOSPHATE O-ACYLTRANSFERASE ABHD5"/>
    <property type="match status" value="1"/>
</dbReference>
<dbReference type="PRINTS" id="PR00412">
    <property type="entry name" value="EPOXHYDRLASE"/>
</dbReference>
<evidence type="ECO:0000256" key="21">
    <source>
        <dbReference type="ARBA" id="ARBA00047525"/>
    </source>
</evidence>
<dbReference type="GO" id="GO:0055088">
    <property type="term" value="P:lipid homeostasis"/>
    <property type="evidence" value="ECO:0007669"/>
    <property type="project" value="TreeGrafter"/>
</dbReference>
<comment type="catalytic activity">
    <reaction evidence="1">
        <text>a 1-acyl-sn-glycero-3-phosphate + an acyl-CoA = a 1,2-diacyl-sn-glycero-3-phosphate + CoA</text>
        <dbReference type="Rhea" id="RHEA:19709"/>
        <dbReference type="ChEBI" id="CHEBI:57287"/>
        <dbReference type="ChEBI" id="CHEBI:57970"/>
        <dbReference type="ChEBI" id="CHEBI:58342"/>
        <dbReference type="ChEBI" id="CHEBI:58608"/>
        <dbReference type="EC" id="2.3.1.51"/>
    </reaction>
    <physiologicalReaction direction="left-to-right" evidence="1">
        <dbReference type="Rhea" id="RHEA:19710"/>
    </physiologicalReaction>
</comment>
<dbReference type="InterPro" id="IPR000073">
    <property type="entry name" value="AB_hydrolase_1"/>
</dbReference>
<evidence type="ECO:0000256" key="10">
    <source>
        <dbReference type="ARBA" id="ARBA00022782"/>
    </source>
</evidence>
<keyword evidence="29" id="KW-1185">Reference proteome</keyword>
<comment type="catalytic activity">
    <reaction evidence="2">
        <text>1-(9Z-octadecenoyl)-sn-glycero-3-phosphate + hexadecanoyl-CoA = 1-(9Z)-octadecenoyl-2-hexadecanoyl-sn-glycero-3-phosphate + CoA</text>
        <dbReference type="Rhea" id="RHEA:37143"/>
        <dbReference type="ChEBI" id="CHEBI:57287"/>
        <dbReference type="ChEBI" id="CHEBI:57379"/>
        <dbReference type="ChEBI" id="CHEBI:74544"/>
        <dbReference type="ChEBI" id="CHEBI:74551"/>
    </reaction>
    <physiologicalReaction direction="left-to-right" evidence="2">
        <dbReference type="Rhea" id="RHEA:37144"/>
    </physiologicalReaction>
</comment>
<keyword evidence="7" id="KW-0444">Lipid biosynthesis</keyword>
<comment type="caution">
    <text evidence="28">The sequence shown here is derived from an EMBL/GenBank/DDBJ whole genome shotgun (WGS) entry which is preliminary data.</text>
</comment>
<evidence type="ECO:0000256" key="9">
    <source>
        <dbReference type="ARBA" id="ARBA00022679"/>
    </source>
</evidence>
<dbReference type="FunFam" id="3.40.50.1820:FF:000019">
    <property type="entry name" value="1-acylglycerol-3-phosphate O-acyltransferase ABHD5"/>
    <property type="match status" value="1"/>
</dbReference>
<comment type="subcellular location">
    <subcellularLocation>
        <location evidence="3">Cytoplasm</location>
    </subcellularLocation>
    <subcellularLocation>
        <location evidence="4">Lipid droplet</location>
    </subcellularLocation>
</comment>
<comment type="catalytic activity">
    <reaction evidence="25">
        <text>1-(9Z-octadecenoyl)-sn-glycero-3-phosphate + (5Z,8Z,11Z,14Z)-eicosatetraenoyl-CoA = 1-(9Z)-octadecenoyl-2-(5Z,8Z,11Z,14Z)-eicosatetraenoyl-sn-glycero-3-phosphate + CoA</text>
        <dbReference type="Rhea" id="RHEA:37443"/>
        <dbReference type="ChEBI" id="CHEBI:57287"/>
        <dbReference type="ChEBI" id="CHEBI:57368"/>
        <dbReference type="ChEBI" id="CHEBI:74544"/>
        <dbReference type="ChEBI" id="CHEBI:74928"/>
    </reaction>
    <physiologicalReaction direction="left-to-right" evidence="25">
        <dbReference type="Rhea" id="RHEA:37444"/>
    </physiologicalReaction>
</comment>
<evidence type="ECO:0000256" key="12">
    <source>
        <dbReference type="ARBA" id="ARBA00023098"/>
    </source>
</evidence>
<keyword evidence="14" id="KW-1208">Phospholipid metabolism</keyword>
<dbReference type="EMBL" id="JAFHDT010000016">
    <property type="protein sequence ID" value="KAI7798880.1"/>
    <property type="molecule type" value="Genomic_DNA"/>
</dbReference>
<comment type="catalytic activity">
    <reaction evidence="26">
        <text>1-(9Z-octadecenoyl)-sn-glycero-3-phosphate + (9Z)-octadecenoyl-CoA = 1,2-di-(9Z-octadecenoyl)-sn-glycero-3-phosphate + CoA</text>
        <dbReference type="Rhea" id="RHEA:37131"/>
        <dbReference type="ChEBI" id="CHEBI:57287"/>
        <dbReference type="ChEBI" id="CHEBI:57387"/>
        <dbReference type="ChEBI" id="CHEBI:74544"/>
        <dbReference type="ChEBI" id="CHEBI:74546"/>
    </reaction>
    <physiologicalReaction direction="left-to-right" evidence="26">
        <dbReference type="Rhea" id="RHEA:37132"/>
    </physiologicalReaction>
</comment>
<dbReference type="GO" id="GO:0005739">
    <property type="term" value="C:mitochondrion"/>
    <property type="evidence" value="ECO:0007669"/>
    <property type="project" value="TreeGrafter"/>
</dbReference>
<evidence type="ECO:0000256" key="20">
    <source>
        <dbReference type="ARBA" id="ARBA00045357"/>
    </source>
</evidence>
<dbReference type="AlphaFoldDB" id="A0A9W7THJ0"/>
<evidence type="ECO:0000256" key="11">
    <source>
        <dbReference type="ARBA" id="ARBA00022832"/>
    </source>
</evidence>
<dbReference type="Pfam" id="PF00561">
    <property type="entry name" value="Abhydrolase_1"/>
    <property type="match status" value="1"/>
</dbReference>
<feature type="domain" description="AB hydrolase-1" evidence="27">
    <location>
        <begin position="86"/>
        <end position="340"/>
    </location>
</feature>
<gene>
    <name evidence="28" type="ORF">IRJ41_015933</name>
</gene>
<evidence type="ECO:0000256" key="5">
    <source>
        <dbReference type="ARBA" id="ARBA00013211"/>
    </source>
</evidence>
<evidence type="ECO:0000256" key="2">
    <source>
        <dbReference type="ARBA" id="ARBA00000816"/>
    </source>
</evidence>
<name>A0A9W7THJ0_TRIRA</name>
<evidence type="ECO:0000256" key="14">
    <source>
        <dbReference type="ARBA" id="ARBA00023264"/>
    </source>
</evidence>
<dbReference type="GO" id="GO:0052689">
    <property type="term" value="F:carboxylic ester hydrolase activity"/>
    <property type="evidence" value="ECO:0007669"/>
    <property type="project" value="TreeGrafter"/>
</dbReference>
<keyword evidence="9" id="KW-0808">Transferase</keyword>
<comment type="catalytic activity">
    <reaction evidence="21">
        <text>1-hexadecanoyl-sn-glycero-3-phosphate + (9Z)-octadecenoyl-CoA = 1-hexadecanoyl-2-(9Z-octadecenoyl)-sn-glycero-3-phosphate + CoA</text>
        <dbReference type="Rhea" id="RHEA:33187"/>
        <dbReference type="ChEBI" id="CHEBI:57287"/>
        <dbReference type="ChEBI" id="CHEBI:57387"/>
        <dbReference type="ChEBI" id="CHEBI:57518"/>
        <dbReference type="ChEBI" id="CHEBI:64839"/>
    </reaction>
    <physiologicalReaction direction="left-to-right" evidence="21">
        <dbReference type="Rhea" id="RHEA:33188"/>
    </physiologicalReaction>
</comment>
<comment type="function">
    <text evidence="20">Coenzyme A-dependent lysophosphatidic acid acyltransferase that catalyzes the transfer of an acyl group on a lysophosphatidic acid. Functions preferentially with 1-oleoyl-lysophosphatidic acid followed by 1-palmitoyl-lysophosphatidic acid, 1-stearoyl-lysophosphatidic acid and 1-arachidonoyl-lysophosphatidic acid as lipid acceptor. Functions preferentially with arachidonoyl-CoA followed by oleoyl-CoA as acyl group donors. Functions in phosphatidic acid biosynthesis. May regulate the cellular storage of triacylglycerol through activation of the phospholipase PNPLA2. Involved in keratinocyte differentiation. Regulates lipid droplet fusion.</text>
</comment>
<comment type="similarity">
    <text evidence="17">Belongs to the peptidase S33 family. ABHD4/ABHD5 subfamily.</text>
</comment>
<dbReference type="GO" id="GO:0005811">
    <property type="term" value="C:lipid droplet"/>
    <property type="evidence" value="ECO:0007669"/>
    <property type="project" value="UniProtKB-SubCell"/>
</dbReference>
<evidence type="ECO:0000256" key="22">
    <source>
        <dbReference type="ARBA" id="ARBA00047543"/>
    </source>
</evidence>
<keyword evidence="11" id="KW-0276">Fatty acid metabolism</keyword>
<keyword evidence="8" id="KW-0551">Lipid droplet</keyword>
<evidence type="ECO:0000256" key="8">
    <source>
        <dbReference type="ARBA" id="ARBA00022677"/>
    </source>
</evidence>
<dbReference type="GO" id="GO:0010898">
    <property type="term" value="P:positive regulation of triglyceride catabolic process"/>
    <property type="evidence" value="ECO:0007669"/>
    <property type="project" value="TreeGrafter"/>
</dbReference>
<evidence type="ECO:0000256" key="4">
    <source>
        <dbReference type="ARBA" id="ARBA00004502"/>
    </source>
</evidence>
<dbReference type="SUPFAM" id="SSF53474">
    <property type="entry name" value="alpha/beta-Hydrolases"/>
    <property type="match status" value="1"/>
</dbReference>
<evidence type="ECO:0000256" key="15">
    <source>
        <dbReference type="ARBA" id="ARBA00023315"/>
    </source>
</evidence>
<keyword evidence="6" id="KW-0963">Cytoplasm</keyword>
<evidence type="ECO:0000256" key="24">
    <source>
        <dbReference type="ARBA" id="ARBA00048632"/>
    </source>
</evidence>
<dbReference type="GO" id="GO:0003841">
    <property type="term" value="F:1-acylglycerol-3-phosphate O-acyltransferase activity"/>
    <property type="evidence" value="ECO:0007669"/>
    <property type="project" value="UniProtKB-EC"/>
</dbReference>
<dbReference type="EC" id="2.3.1.51" evidence="5"/>
<comment type="catalytic activity">
    <reaction evidence="23">
        <text>eicosanoyl-CoA + 1-(9Z-octadecenoyl)-sn-glycero-3-phosphate = 1-(9Z)-octadecenoyl-2-eicosanoyl-sn-glycero-3-phosphate + CoA</text>
        <dbReference type="Rhea" id="RHEA:37451"/>
        <dbReference type="ChEBI" id="CHEBI:57287"/>
        <dbReference type="ChEBI" id="CHEBI:57380"/>
        <dbReference type="ChEBI" id="CHEBI:74544"/>
        <dbReference type="ChEBI" id="CHEBI:74937"/>
    </reaction>
    <physiologicalReaction direction="left-to-right" evidence="23">
        <dbReference type="Rhea" id="RHEA:37452"/>
    </physiologicalReaction>
</comment>
<dbReference type="PANTHER" id="PTHR42886">
    <property type="entry name" value="RE40534P-RELATED"/>
    <property type="match status" value="1"/>
</dbReference>
<dbReference type="GO" id="GO:0030154">
    <property type="term" value="P:cell differentiation"/>
    <property type="evidence" value="ECO:0007669"/>
    <property type="project" value="UniProtKB-KW"/>
</dbReference>
<evidence type="ECO:0000256" key="3">
    <source>
        <dbReference type="ARBA" id="ARBA00004496"/>
    </source>
</evidence>
<comment type="catalytic activity">
    <reaction evidence="16">
        <text>1-(9Z-octadecenoyl)-sn-glycero-3-phosphate + octadecanoyl-CoA = 1-(9Z-octadecenoyl)-2-octadecanoyl-sn-glycero-3-phosphate + CoA</text>
        <dbReference type="Rhea" id="RHEA:37147"/>
        <dbReference type="ChEBI" id="CHEBI:57287"/>
        <dbReference type="ChEBI" id="CHEBI:57394"/>
        <dbReference type="ChEBI" id="CHEBI:74544"/>
        <dbReference type="ChEBI" id="CHEBI:74552"/>
    </reaction>
    <physiologicalReaction direction="left-to-right" evidence="16">
        <dbReference type="Rhea" id="RHEA:37148"/>
    </physiologicalReaction>
</comment>
<evidence type="ECO:0000256" key="19">
    <source>
        <dbReference type="ARBA" id="ARBA00042413"/>
    </source>
</evidence>
<evidence type="ECO:0000313" key="28">
    <source>
        <dbReference type="EMBL" id="KAI7798880.1"/>
    </source>
</evidence>
<dbReference type="GO" id="GO:0006654">
    <property type="term" value="P:phosphatidic acid biosynthetic process"/>
    <property type="evidence" value="ECO:0007669"/>
    <property type="project" value="TreeGrafter"/>
</dbReference>
<evidence type="ECO:0000256" key="16">
    <source>
        <dbReference type="ARBA" id="ARBA00036296"/>
    </source>
</evidence>
<keyword evidence="10" id="KW-0221">Differentiation</keyword>
<evidence type="ECO:0000256" key="1">
    <source>
        <dbReference type="ARBA" id="ARBA00000300"/>
    </source>
</evidence>
<organism evidence="28 29">
    <name type="scientific">Triplophysa rosa</name>
    <name type="common">Cave loach</name>
    <dbReference type="NCBI Taxonomy" id="992332"/>
    <lineage>
        <taxon>Eukaryota</taxon>
        <taxon>Metazoa</taxon>
        <taxon>Chordata</taxon>
        <taxon>Craniata</taxon>
        <taxon>Vertebrata</taxon>
        <taxon>Euteleostomi</taxon>
        <taxon>Actinopterygii</taxon>
        <taxon>Neopterygii</taxon>
        <taxon>Teleostei</taxon>
        <taxon>Ostariophysi</taxon>
        <taxon>Cypriniformes</taxon>
        <taxon>Nemacheilidae</taxon>
        <taxon>Triplophysa</taxon>
    </lineage>
</organism>
<comment type="catalytic activity">
    <reaction evidence="24">
        <text>1-(5Z,8Z,11Z,14Z-eicosatetraenoyl)-sn-glycero-3-phosphate + (9Z)-octadecenoyl-CoA = 1-(5Z,8Z,11Z,14Z)-eicosatetraenoyl-2-(9Z)-octadecenoyl-sn-glycero-3-phosphate + CoA</text>
        <dbReference type="Rhea" id="RHEA:37455"/>
        <dbReference type="ChEBI" id="CHEBI:57287"/>
        <dbReference type="ChEBI" id="CHEBI:57387"/>
        <dbReference type="ChEBI" id="CHEBI:74938"/>
        <dbReference type="ChEBI" id="CHEBI:74941"/>
    </reaction>
    <physiologicalReaction direction="left-to-right" evidence="24">
        <dbReference type="Rhea" id="RHEA:37456"/>
    </physiologicalReaction>
</comment>
<keyword evidence="12" id="KW-0443">Lipid metabolism</keyword>
<dbReference type="InterPro" id="IPR000639">
    <property type="entry name" value="Epox_hydrolase-like"/>
</dbReference>
<dbReference type="GO" id="GO:0006631">
    <property type="term" value="P:fatty acid metabolic process"/>
    <property type="evidence" value="ECO:0007669"/>
    <property type="project" value="UniProtKB-KW"/>
</dbReference>